<evidence type="ECO:0000313" key="5">
    <source>
        <dbReference type="Proteomes" id="UP000002817"/>
    </source>
</evidence>
<evidence type="ECO:0000259" key="2">
    <source>
        <dbReference type="PROSITE" id="PS51301"/>
    </source>
</evidence>
<dbReference type="InterPro" id="IPR018004">
    <property type="entry name" value="KilA/APSES_HTH"/>
</dbReference>
<dbReference type="Proteomes" id="UP000002817">
    <property type="component" value="Unassembled WGS sequence"/>
</dbReference>
<dbReference type="PROSITE" id="PS51301">
    <property type="entry name" value="KILA_N"/>
    <property type="match status" value="1"/>
</dbReference>
<dbReference type="EMBL" id="ACZV01000004">
    <property type="protein sequence ID" value="EEX94344.1"/>
    <property type="molecule type" value="Genomic_DNA"/>
</dbReference>
<dbReference type="RefSeq" id="WP_004412219.1">
    <property type="nucleotide sequence ID" value="NZ_ACZV01000004.1"/>
</dbReference>
<gene>
    <name evidence="3" type="ORF">VIA_001502</name>
    <name evidence="4" type="ORF">VIOR3934_19835</name>
</gene>
<dbReference type="OrthoDB" id="5298460at2"/>
<evidence type="ECO:0000256" key="1">
    <source>
        <dbReference type="SAM" id="Coils"/>
    </source>
</evidence>
<name>C9QFZ9_VIBOR</name>
<organism evidence="4 5">
    <name type="scientific">Vibrio orientalis CIP 102891 = ATCC 33934</name>
    <dbReference type="NCBI Taxonomy" id="675816"/>
    <lineage>
        <taxon>Bacteria</taxon>
        <taxon>Pseudomonadati</taxon>
        <taxon>Pseudomonadota</taxon>
        <taxon>Gammaproteobacteria</taxon>
        <taxon>Vibrionales</taxon>
        <taxon>Vibrionaceae</taxon>
        <taxon>Vibrio</taxon>
        <taxon>Vibrio oreintalis group</taxon>
    </lineage>
</organism>
<evidence type="ECO:0000313" key="6">
    <source>
        <dbReference type="Proteomes" id="UP000003515"/>
    </source>
</evidence>
<comment type="caution">
    <text evidence="4">The sequence shown here is derived from an EMBL/GenBank/DDBJ whole genome shotgun (WGS) entry which is preliminary data.</text>
</comment>
<keyword evidence="1" id="KW-0175">Coiled coil</keyword>
<reference evidence="4 5" key="3">
    <citation type="journal article" date="2012" name="Int. J. Syst. Evol. Microbiol.">
        <title>Vibrio caribbeanicus sp. nov., isolated from the marine sponge Scleritoderma cyanea.</title>
        <authorList>
            <person name="Hoffmann M."/>
            <person name="Monday S.R."/>
            <person name="Allard M.W."/>
            <person name="Strain E.A."/>
            <person name="Whittaker P."/>
            <person name="Naum M."/>
            <person name="McCarthy P.J."/>
            <person name="Lopez J.V."/>
            <person name="Fischer M."/>
            <person name="Brown E.W."/>
        </authorList>
    </citation>
    <scope>NUCLEOTIDE SEQUENCE [LARGE SCALE GENOMIC DNA]</scope>
    <source>
        <strain evidence="4">CIP 102891</strain>
        <strain evidence="5">CIP 102891 / ATCC 33934</strain>
    </source>
</reference>
<evidence type="ECO:0000313" key="3">
    <source>
        <dbReference type="EMBL" id="EEX94344.1"/>
    </source>
</evidence>
<dbReference type="InterPro" id="IPR017880">
    <property type="entry name" value="KilA_N"/>
</dbReference>
<feature type="domain" description="KilA-N" evidence="2">
    <location>
        <begin position="1"/>
        <end position="110"/>
    </location>
</feature>
<accession>C9QFZ9</accession>
<sequence length="250" mass="29120">MPNLTILSKEVRTLDGLYSLNDLHKASGRHNKHRPSLFMQNQQIKELIQEIGSSSDLRNGYYTQSRNSCFAKYQGGKNQGTWVCKELVYSYAMWISAKFHLQVIRAFDQMVTQQPQQPQLLDYQPERNVPISDLIYEIAQLRGVSTEQVRVHYSNVFNSQDWTKENEFIAAAARTVLRRDMLTELENTSPDMRHLLAMAKLKGLRLVNESDYQSFQARLELQQQEIEKLIDEMMRVSRNHRSLSVHGLWG</sequence>
<dbReference type="EMBL" id="AFWH01000001">
    <property type="protein sequence ID" value="EGU54112.1"/>
    <property type="molecule type" value="Genomic_DNA"/>
</dbReference>
<dbReference type="SMART" id="SM01252">
    <property type="entry name" value="KilA-N"/>
    <property type="match status" value="1"/>
</dbReference>
<dbReference type="eggNOG" id="ENOG503307B">
    <property type="taxonomic scope" value="Bacteria"/>
</dbReference>
<dbReference type="STRING" id="675816.VIA_001502"/>
<proteinExistence type="predicted"/>
<evidence type="ECO:0000313" key="4">
    <source>
        <dbReference type="EMBL" id="EGU54112.1"/>
    </source>
</evidence>
<reference evidence="4" key="2">
    <citation type="submission" date="2011-08" db="EMBL/GenBank/DDBJ databases">
        <authorList>
            <person name="Hoffman M."/>
            <person name="Strain E.A."/>
            <person name="Brown E."/>
            <person name="Allard M.W."/>
        </authorList>
    </citation>
    <scope>NUCLEOTIDE SEQUENCE</scope>
    <source>
        <strain evidence="4">CIP 102891</strain>
    </source>
</reference>
<keyword evidence="6" id="KW-1185">Reference proteome</keyword>
<dbReference type="PATRIC" id="fig|675816.5.peg.193"/>
<dbReference type="Proteomes" id="UP000003515">
    <property type="component" value="Unassembled WGS sequence"/>
</dbReference>
<feature type="coiled-coil region" evidence="1">
    <location>
        <begin position="212"/>
        <end position="239"/>
    </location>
</feature>
<dbReference type="AlphaFoldDB" id="C9QFZ9"/>
<reference evidence="3 6" key="1">
    <citation type="submission" date="2009-10" db="EMBL/GenBank/DDBJ databases">
        <authorList>
            <consortium name="Los Alamos National Laboratory (LANL)"/>
            <consortium name="National Microbial Pathogen Data Resource (NMPDR)"/>
            <person name="Munk A.C."/>
            <person name="Chertkov O."/>
            <person name="Tapia R."/>
            <person name="Green L."/>
            <person name="Rogers Y."/>
            <person name="Detter J.C."/>
            <person name="Bruce D."/>
            <person name="Brettin T.S."/>
            <person name="Colwell R.R."/>
            <person name="Huq A."/>
            <person name="Grim C.J."/>
            <person name="Hasan N.A."/>
            <person name="Bartels D."/>
            <person name="Vonstein V."/>
        </authorList>
    </citation>
    <scope>NUCLEOTIDE SEQUENCE [LARGE SCALE GENOMIC DNA]</scope>
    <source>
        <strain evidence="3 6">CIP 102891</strain>
    </source>
</reference>
<dbReference type="Pfam" id="PF04383">
    <property type="entry name" value="KilA-N"/>
    <property type="match status" value="1"/>
</dbReference>
<protein>
    <submittedName>
        <fullName evidence="4">Phage-like protein</fullName>
    </submittedName>
</protein>